<dbReference type="Gramene" id="rna-gnl|WGS:JABURB|Cocit.L2888.1">
    <property type="protein sequence ID" value="cds-KAF7847511.1"/>
    <property type="gene ID" value="gene-BT93_L2888"/>
</dbReference>
<name>A0A8T0CII3_CORYI</name>
<dbReference type="Proteomes" id="UP000806378">
    <property type="component" value="Unassembled WGS sequence"/>
</dbReference>
<evidence type="ECO:0000313" key="1">
    <source>
        <dbReference type="EMBL" id="KAF7847511.1"/>
    </source>
</evidence>
<dbReference type="PANTHER" id="PTHR15907">
    <property type="entry name" value="DUF614 FAMILY PROTEIN-RELATED"/>
    <property type="match status" value="1"/>
</dbReference>
<protein>
    <submittedName>
        <fullName evidence="1">Uncharacterized protein</fullName>
    </submittedName>
</protein>
<evidence type="ECO:0000313" key="2">
    <source>
        <dbReference type="Proteomes" id="UP000806378"/>
    </source>
</evidence>
<keyword evidence="2" id="KW-1185">Reference proteome</keyword>
<dbReference type="EMBL" id="MU090746">
    <property type="protein sequence ID" value="KAF7847511.1"/>
    <property type="molecule type" value="Genomic_DNA"/>
</dbReference>
<accession>A0A8T0CII3</accession>
<reference evidence="1" key="1">
    <citation type="submission" date="2020-05" db="EMBL/GenBank/DDBJ databases">
        <title>WGS assembly of Corymbia citriodora subspecies variegata.</title>
        <authorList>
            <person name="Barry K."/>
            <person name="Hundley H."/>
            <person name="Shu S."/>
            <person name="Jenkins J."/>
            <person name="Grimwood J."/>
            <person name="Baten A."/>
        </authorList>
    </citation>
    <scope>NUCLEOTIDE SEQUENCE</scope>
    <source>
        <strain evidence="1">CV2-018</strain>
    </source>
</reference>
<dbReference type="OrthoDB" id="1045822at2759"/>
<gene>
    <name evidence="1" type="ORF">BT93_L2888</name>
</gene>
<proteinExistence type="predicted"/>
<dbReference type="Pfam" id="PF04749">
    <property type="entry name" value="PLAC8"/>
    <property type="match status" value="1"/>
</dbReference>
<dbReference type="NCBIfam" id="TIGR01571">
    <property type="entry name" value="A_thal_Cys_rich"/>
    <property type="match status" value="1"/>
</dbReference>
<sequence>MNPNNAGGYDQKSPPPPMMQMPMPTVQCPPPAGAVPGQWTTGLCGCFEDPSNCIITCCCPCITFGQNAEIIDRGGTSCVVGGLIYYLLAHVGVACLYTCSYRTKLRGLHSLQEDPCADCLVHWCCIYCALCQEYRELKNCGFDPSIGWVANAEKMNKGAATMPPMTQGMGR</sequence>
<dbReference type="AlphaFoldDB" id="A0A8T0CII3"/>
<comment type="caution">
    <text evidence="1">The sequence shown here is derived from an EMBL/GenBank/DDBJ whole genome shotgun (WGS) entry which is preliminary data.</text>
</comment>
<organism evidence="1 2">
    <name type="scientific">Corymbia citriodora subsp. variegata</name>
    <dbReference type="NCBI Taxonomy" id="360336"/>
    <lineage>
        <taxon>Eukaryota</taxon>
        <taxon>Viridiplantae</taxon>
        <taxon>Streptophyta</taxon>
        <taxon>Embryophyta</taxon>
        <taxon>Tracheophyta</taxon>
        <taxon>Spermatophyta</taxon>
        <taxon>Magnoliopsida</taxon>
        <taxon>eudicotyledons</taxon>
        <taxon>Gunneridae</taxon>
        <taxon>Pentapetalae</taxon>
        <taxon>rosids</taxon>
        <taxon>malvids</taxon>
        <taxon>Myrtales</taxon>
        <taxon>Myrtaceae</taxon>
        <taxon>Myrtoideae</taxon>
        <taxon>Eucalypteae</taxon>
        <taxon>Corymbia</taxon>
    </lineage>
</organism>
<dbReference type="InterPro" id="IPR006461">
    <property type="entry name" value="PLAC_motif_containing"/>
</dbReference>